<feature type="domain" description="DUF7314" evidence="2">
    <location>
        <begin position="1"/>
        <end position="85"/>
    </location>
</feature>
<dbReference type="AlphaFoldDB" id="A0AAP3E4T3"/>
<feature type="transmembrane region" description="Helical" evidence="1">
    <location>
        <begin position="47"/>
        <end position="73"/>
    </location>
</feature>
<dbReference type="RefSeq" id="WP_342805886.1">
    <property type="nucleotide sequence ID" value="NZ_JAOPJZ010000001.1"/>
</dbReference>
<organism evidence="3 4">
    <name type="scientific">Natronosalvus hydrolyticus</name>
    <dbReference type="NCBI Taxonomy" id="2979988"/>
    <lineage>
        <taxon>Archaea</taxon>
        <taxon>Methanobacteriati</taxon>
        <taxon>Methanobacteriota</taxon>
        <taxon>Stenosarchaea group</taxon>
        <taxon>Halobacteria</taxon>
        <taxon>Halobacteriales</taxon>
        <taxon>Natrialbaceae</taxon>
        <taxon>Natronosalvus</taxon>
    </lineage>
</organism>
<reference evidence="3 4" key="1">
    <citation type="submission" date="2022-09" db="EMBL/GenBank/DDBJ databases">
        <title>Enrichment on poylsaccharides allowed isolation of novel metabolic and taxonomic groups of Haloarchaea.</title>
        <authorList>
            <person name="Sorokin D.Y."/>
            <person name="Elcheninov A.G."/>
            <person name="Khizhniak T.V."/>
            <person name="Kolganova T.V."/>
            <person name="Kublanov I.V."/>
        </authorList>
    </citation>
    <scope>NUCLEOTIDE SEQUENCE [LARGE SCALE GENOMIC DNA]</scope>
    <source>
        <strain evidence="3 4">AArc-curdl1</strain>
    </source>
</reference>
<keyword evidence="1" id="KW-0812">Transmembrane</keyword>
<dbReference type="InterPro" id="IPR055738">
    <property type="entry name" value="DUF7314"/>
</dbReference>
<keyword evidence="4" id="KW-1185">Reference proteome</keyword>
<dbReference type="Pfam" id="PF23996">
    <property type="entry name" value="DUF7314"/>
    <property type="match status" value="1"/>
</dbReference>
<gene>
    <name evidence="3" type="ORF">OB919_02085</name>
</gene>
<sequence length="86" mass="9589">MADEFMKGFAIFTAGLLVWMTFAGWYNTESFYGTQLVGPNPEDPGTYTAMALVVKDAALYFALLGALTFWVLIPAGRRTRSYYASR</sequence>
<name>A0AAP3E4T3_9EURY</name>
<keyword evidence="1" id="KW-1133">Transmembrane helix</keyword>
<accession>A0AAP3E4T3</accession>
<evidence type="ECO:0000259" key="2">
    <source>
        <dbReference type="Pfam" id="PF23996"/>
    </source>
</evidence>
<comment type="caution">
    <text evidence="3">The sequence shown here is derived from an EMBL/GenBank/DDBJ whole genome shotgun (WGS) entry which is preliminary data.</text>
</comment>
<dbReference type="EMBL" id="JAOPJZ010000001">
    <property type="protein sequence ID" value="MCU4750778.1"/>
    <property type="molecule type" value="Genomic_DNA"/>
</dbReference>
<proteinExistence type="predicted"/>
<protein>
    <recommendedName>
        <fullName evidence="2">DUF7314 domain-containing protein</fullName>
    </recommendedName>
</protein>
<evidence type="ECO:0000256" key="1">
    <source>
        <dbReference type="SAM" id="Phobius"/>
    </source>
</evidence>
<evidence type="ECO:0000313" key="3">
    <source>
        <dbReference type="EMBL" id="MCU4750778.1"/>
    </source>
</evidence>
<evidence type="ECO:0000313" key="4">
    <source>
        <dbReference type="Proteomes" id="UP001321047"/>
    </source>
</evidence>
<keyword evidence="1" id="KW-0472">Membrane</keyword>
<dbReference type="Proteomes" id="UP001321047">
    <property type="component" value="Unassembled WGS sequence"/>
</dbReference>